<reference evidence="4" key="1">
    <citation type="journal article" date="2019" name="Int. J. Syst. Evol. Microbiol.">
        <title>The Global Catalogue of Microorganisms (GCM) 10K type strain sequencing project: providing services to taxonomists for standard genome sequencing and annotation.</title>
        <authorList>
            <consortium name="The Broad Institute Genomics Platform"/>
            <consortium name="The Broad Institute Genome Sequencing Center for Infectious Disease"/>
            <person name="Wu L."/>
            <person name="Ma J."/>
        </authorList>
    </citation>
    <scope>NUCLEOTIDE SEQUENCE [LARGE SCALE GENOMIC DNA]</scope>
    <source>
        <strain evidence="4">JCM 17452</strain>
    </source>
</reference>
<gene>
    <name evidence="3" type="ORF">GCM10022257_08180</name>
</gene>
<dbReference type="Pfam" id="PF01075">
    <property type="entry name" value="Glyco_transf_9"/>
    <property type="match status" value="1"/>
</dbReference>
<dbReference type="InterPro" id="IPR051199">
    <property type="entry name" value="LPS_LOS_Heptosyltrfase"/>
</dbReference>
<keyword evidence="4" id="KW-1185">Reference proteome</keyword>
<evidence type="ECO:0000313" key="3">
    <source>
        <dbReference type="EMBL" id="GAA4268717.1"/>
    </source>
</evidence>
<evidence type="ECO:0000256" key="2">
    <source>
        <dbReference type="ARBA" id="ARBA00022679"/>
    </source>
</evidence>
<dbReference type="PANTHER" id="PTHR30160">
    <property type="entry name" value="TETRAACYLDISACCHARIDE 4'-KINASE-RELATED"/>
    <property type="match status" value="1"/>
</dbReference>
<dbReference type="SUPFAM" id="SSF53756">
    <property type="entry name" value="UDP-Glycosyltransferase/glycogen phosphorylase"/>
    <property type="match status" value="1"/>
</dbReference>
<proteinExistence type="predicted"/>
<protein>
    <submittedName>
        <fullName evidence="3">Glycosyltransferase family 9 protein</fullName>
    </submittedName>
</protein>
<sequence>MGDVAMTIPVLRALTQQHPELTITMLTRKAFFPFFRDLASVNLFEADVKGRHKGAYGLFKLAKRLNENRFYAIVDLHNVLRSKVLKKFLKCRRFISIDKGRTEKRLLTSGKIFKPLKTTHQRYADVFNGLGYKIDLSNPTFPEKKVLNEKLINIVGGDISNLIGIAPFAAHNSKMYPLDLMEEVIKKLSEDYKIILFGGGIREKETLREFESSYKNVINLAGKLSMNEELDIISNLDVMLSMDSGNAHIAAMLGVKVITIWGVTHPYAGFAPFNQSEDYALLADRKKYPKIPTSVYGNKFEEGYTQAAGTISPERVIEKIKSII</sequence>
<dbReference type="CDD" id="cd03789">
    <property type="entry name" value="GT9_LPS_heptosyltransferase"/>
    <property type="match status" value="1"/>
</dbReference>
<dbReference type="Gene3D" id="3.40.50.2000">
    <property type="entry name" value="Glycogen Phosphorylase B"/>
    <property type="match status" value="2"/>
</dbReference>
<dbReference type="PANTHER" id="PTHR30160:SF22">
    <property type="entry name" value="LIPOPOLYSACCHARIDE CORE BIOSYNTHESIS PROTEIN"/>
    <property type="match status" value="1"/>
</dbReference>
<comment type="caution">
    <text evidence="3">The sequence shown here is derived from an EMBL/GenBank/DDBJ whole genome shotgun (WGS) entry which is preliminary data.</text>
</comment>
<organism evidence="3 4">
    <name type="scientific">Hyunsoonleella aestuarii</name>
    <dbReference type="NCBI Taxonomy" id="912802"/>
    <lineage>
        <taxon>Bacteria</taxon>
        <taxon>Pseudomonadati</taxon>
        <taxon>Bacteroidota</taxon>
        <taxon>Flavobacteriia</taxon>
        <taxon>Flavobacteriales</taxon>
        <taxon>Flavobacteriaceae</taxon>
    </lineage>
</organism>
<accession>A0ABP8E901</accession>
<dbReference type="InterPro" id="IPR002201">
    <property type="entry name" value="Glyco_trans_9"/>
</dbReference>
<dbReference type="EMBL" id="BAABAV010000001">
    <property type="protein sequence ID" value="GAA4268717.1"/>
    <property type="molecule type" value="Genomic_DNA"/>
</dbReference>
<evidence type="ECO:0000256" key="1">
    <source>
        <dbReference type="ARBA" id="ARBA00022676"/>
    </source>
</evidence>
<keyword evidence="2" id="KW-0808">Transferase</keyword>
<keyword evidence="1" id="KW-0328">Glycosyltransferase</keyword>
<dbReference type="Proteomes" id="UP001500027">
    <property type="component" value="Unassembled WGS sequence"/>
</dbReference>
<evidence type="ECO:0000313" key="4">
    <source>
        <dbReference type="Proteomes" id="UP001500027"/>
    </source>
</evidence>
<name>A0ABP8E901_9FLAO</name>